<dbReference type="AlphaFoldDB" id="A0A9K3GGJ3"/>
<dbReference type="Gene3D" id="3.40.1170.10">
    <property type="entry name" value="DNA repair protein MutS, domain I"/>
    <property type="match status" value="1"/>
</dbReference>
<accession>A0A9K3GGJ3</accession>
<reference evidence="14 15" key="1">
    <citation type="journal article" date="2018" name="PLoS ONE">
        <title>The draft genome of Kipferlia bialata reveals reductive genome evolution in fornicate parasites.</title>
        <authorList>
            <person name="Tanifuji G."/>
            <person name="Takabayashi S."/>
            <person name="Kume K."/>
            <person name="Takagi M."/>
            <person name="Nakayama T."/>
            <person name="Kamikawa R."/>
            <person name="Inagaki Y."/>
            <person name="Hashimoto T."/>
        </authorList>
    </citation>
    <scope>NUCLEOTIDE SEQUENCE [LARGE SCALE GENOMIC DNA]</scope>
    <source>
        <strain evidence="14">NY0173</strain>
    </source>
</reference>
<comment type="function">
    <text evidence="11">Component of the post-replicative DNA mismatch repair system (MMR).</text>
</comment>
<protein>
    <recommendedName>
        <fullName evidence="3 10">DNA mismatch repair protein MSH3</fullName>
    </recommendedName>
    <alternativeName>
        <fullName evidence="3 10">DNA mismatch repair protein MSH3</fullName>
    </alternativeName>
</protein>
<evidence type="ECO:0000313" key="14">
    <source>
        <dbReference type="EMBL" id="GIQ83114.1"/>
    </source>
</evidence>
<evidence type="ECO:0000313" key="15">
    <source>
        <dbReference type="Proteomes" id="UP000265618"/>
    </source>
</evidence>
<feature type="compositionally biased region" description="Low complexity" evidence="12">
    <location>
        <begin position="152"/>
        <end position="168"/>
    </location>
</feature>
<evidence type="ECO:0000259" key="13">
    <source>
        <dbReference type="PROSITE" id="PS00486"/>
    </source>
</evidence>
<dbReference type="GO" id="GO:0005634">
    <property type="term" value="C:nucleus"/>
    <property type="evidence" value="ECO:0007669"/>
    <property type="project" value="UniProtKB-SubCell"/>
</dbReference>
<keyword evidence="9" id="KW-0539">Nucleus</keyword>
<evidence type="ECO:0000256" key="2">
    <source>
        <dbReference type="ARBA" id="ARBA00007094"/>
    </source>
</evidence>
<evidence type="ECO:0000256" key="4">
    <source>
        <dbReference type="ARBA" id="ARBA00022741"/>
    </source>
</evidence>
<dbReference type="SUPFAM" id="SSF48334">
    <property type="entry name" value="DNA repair protein MutS, domain III"/>
    <property type="match status" value="1"/>
</dbReference>
<dbReference type="Pfam" id="PF01624">
    <property type="entry name" value="MutS_I"/>
    <property type="match status" value="1"/>
</dbReference>
<dbReference type="InterPro" id="IPR007861">
    <property type="entry name" value="DNA_mismatch_repair_MutS_clamp"/>
</dbReference>
<evidence type="ECO:0000256" key="7">
    <source>
        <dbReference type="ARBA" id="ARBA00023125"/>
    </source>
</evidence>
<dbReference type="GO" id="GO:0006298">
    <property type="term" value="P:mismatch repair"/>
    <property type="evidence" value="ECO:0007669"/>
    <property type="project" value="InterPro"/>
</dbReference>
<dbReference type="GO" id="GO:0140664">
    <property type="term" value="F:ATP-dependent DNA damage sensor activity"/>
    <property type="evidence" value="ECO:0007669"/>
    <property type="project" value="InterPro"/>
</dbReference>
<dbReference type="InterPro" id="IPR000432">
    <property type="entry name" value="DNA_mismatch_repair_MutS_C"/>
</dbReference>
<dbReference type="GO" id="GO:0005524">
    <property type="term" value="F:ATP binding"/>
    <property type="evidence" value="ECO:0007669"/>
    <property type="project" value="UniProtKB-UniRule"/>
</dbReference>
<dbReference type="Gene3D" id="3.40.50.300">
    <property type="entry name" value="P-loop containing nucleotide triphosphate hydrolases"/>
    <property type="match status" value="1"/>
</dbReference>
<dbReference type="InterPro" id="IPR007695">
    <property type="entry name" value="DNA_mismatch_repair_MutS-lik_N"/>
</dbReference>
<sequence length="1209" mass="129171">MAKGSRKGGMKQTTLAGFFGVSPSSSPVHAKGAKTSPRARKSSPTVAKVSPKKTRPRASTVDSMAVSLRDVDDVAYERPEIVTSPRIREPSSSPLSSKRTLIRRKAGSASGGSPGTKDRSRKRPAPREVMESASEDDESGLFSESESDAGSESESGGFVPSEGEASESSGEDVVSEGYEGESEGEGGSKVTMTPEERESRTSSVLAAFGVGGEVPQCAKPVPKSLRRRILAEYSGSVKAKAKGYVPGGEAGVDIPSRAQVSKDSLLASSVPKGSVASNFTPLERQFIAIKQDNPDTILAVECGYKYKFFGPDAVQAGQTLGIAVYREKAFMGASVPTHRIMVHARRLVSAGFTVGIVTQQETAALKKLGPSKSSTFVRKLTRVLTKATLVGEDEDDSSRVMVAVCDREGEVGLVALDITSGRLMFDQFSDSTLRLVLAARLAAINPLEIIHPKKTGVSTHTLSILSRSPCDLRPKPDKHFSSRRDGALPPELQQLPALCRLCVNALLYHLETFELAEVLQSCHSNPGLIVDLSRRPSALYLPPETTTALALAQPEEGMSQSAANQGTYTQGGTDSVYAAGGKYRGPFGSVLWALGSTLTSHGLYTLQTWVTSPLADAPSIRARHAQVAYLQAVLDGRYDEFGGEVRPGMVGSEEARCVTDTIAVLHKMPSLARSLSLLHTGRLSPGGLSALLTISLDFCEAVRGLSECEQCPLSIPKGLLSLGTDVDAVLKAVGTSQVRLAKADSARKVFSISTARLLEQEVGDIQREQERERQRAQGTAGSGHGEEVEAVLADLTTNRARLRQCESALEDALGEARSDLGDPTLQYKAVSGEEFLIEVGVRVRVPDDWVEISSTKAKKRYRTEFATELVENRAAAVELDAILSQRLFKCTLRFIAASSVGVSLRQVVDVSGRIDGLLTLARHSLRPNHVCPSVLDPPSPQSPSSVSIEGGRHPVGELILDGFVPNSVSLRGTIPTDTGIDTGADRCSADPDSDTDSDTQIHVISGPNAGGKSLLMRMVGSLVVMAQMGAWVPADSMSITCFEAVWVRQGANDDLLRHTSTFLAEVTEVKRALNAMSPRTLLLIDELGRGTSSRDGSAIAAGTLRHVHSSGVPAIFSSHHPAVLSVGQTLARGTTGHMAFEERDETPSRGREIVYLYRYTRGRSDRSYGMNVARLVGVKQDLVDRAQEMADAVNGRSDLERLLSAMTQG</sequence>
<dbReference type="PANTHER" id="PTHR11361:SF122">
    <property type="entry name" value="DNA MISMATCH REPAIR PROTEIN MSH3"/>
    <property type="match status" value="1"/>
</dbReference>
<feature type="region of interest" description="Disordered" evidence="12">
    <location>
        <begin position="974"/>
        <end position="1004"/>
    </location>
</feature>
<evidence type="ECO:0000256" key="6">
    <source>
        <dbReference type="ARBA" id="ARBA00022840"/>
    </source>
</evidence>
<dbReference type="PROSITE" id="PS00486">
    <property type="entry name" value="DNA_MISMATCH_REPAIR_2"/>
    <property type="match status" value="1"/>
</dbReference>
<dbReference type="SMART" id="SM00534">
    <property type="entry name" value="MUTSac"/>
    <property type="match status" value="1"/>
</dbReference>
<dbReference type="OrthoDB" id="121051at2759"/>
<feature type="compositionally biased region" description="Acidic residues" evidence="12">
    <location>
        <begin position="169"/>
        <end position="184"/>
    </location>
</feature>
<dbReference type="InterPro" id="IPR045076">
    <property type="entry name" value="MutS"/>
</dbReference>
<dbReference type="InterPro" id="IPR036187">
    <property type="entry name" value="DNA_mismatch_repair_MutS_sf"/>
</dbReference>
<dbReference type="InterPro" id="IPR036678">
    <property type="entry name" value="MutS_con_dom_sf"/>
</dbReference>
<keyword evidence="8 11" id="KW-0234">DNA repair</keyword>
<feature type="region of interest" description="Disordered" evidence="12">
    <location>
        <begin position="1"/>
        <end position="202"/>
    </location>
</feature>
<dbReference type="EMBL" id="BDIP01000930">
    <property type="protein sequence ID" value="GIQ83114.1"/>
    <property type="molecule type" value="Genomic_DNA"/>
</dbReference>
<dbReference type="GO" id="GO:0006312">
    <property type="term" value="P:mitotic recombination"/>
    <property type="evidence" value="ECO:0007669"/>
    <property type="project" value="TreeGrafter"/>
</dbReference>
<dbReference type="SUPFAM" id="SSF52540">
    <property type="entry name" value="P-loop containing nucleoside triphosphate hydrolases"/>
    <property type="match status" value="1"/>
</dbReference>
<dbReference type="Pfam" id="PF05192">
    <property type="entry name" value="MutS_III"/>
    <property type="match status" value="1"/>
</dbReference>
<evidence type="ECO:0000256" key="9">
    <source>
        <dbReference type="ARBA" id="ARBA00023242"/>
    </source>
</evidence>
<dbReference type="Gene3D" id="1.10.1420.10">
    <property type="match status" value="2"/>
</dbReference>
<evidence type="ECO:0000256" key="5">
    <source>
        <dbReference type="ARBA" id="ARBA00022763"/>
    </source>
</evidence>
<feature type="region of interest" description="Disordered" evidence="12">
    <location>
        <begin position="763"/>
        <end position="788"/>
    </location>
</feature>
<dbReference type="PANTHER" id="PTHR11361">
    <property type="entry name" value="DNA MISMATCH REPAIR PROTEIN MUTS FAMILY MEMBER"/>
    <property type="match status" value="1"/>
</dbReference>
<evidence type="ECO:0000256" key="11">
    <source>
        <dbReference type="RuleBase" id="RU003756"/>
    </source>
</evidence>
<feature type="compositionally biased region" description="Acidic residues" evidence="12">
    <location>
        <begin position="133"/>
        <end position="151"/>
    </location>
</feature>
<feature type="compositionally biased region" description="Polar residues" evidence="12">
    <location>
        <begin position="90"/>
        <end position="99"/>
    </location>
</feature>
<dbReference type="Proteomes" id="UP000265618">
    <property type="component" value="Unassembled WGS sequence"/>
</dbReference>
<feature type="compositionally biased region" description="Basic and acidic residues" evidence="12">
    <location>
        <begin position="764"/>
        <end position="775"/>
    </location>
</feature>
<evidence type="ECO:0000256" key="10">
    <source>
        <dbReference type="ARBA" id="ARBA00073774"/>
    </source>
</evidence>
<evidence type="ECO:0000256" key="8">
    <source>
        <dbReference type="ARBA" id="ARBA00023204"/>
    </source>
</evidence>
<dbReference type="GO" id="GO:0030983">
    <property type="term" value="F:mismatched DNA binding"/>
    <property type="evidence" value="ECO:0007669"/>
    <property type="project" value="UniProtKB-UniRule"/>
</dbReference>
<evidence type="ECO:0000256" key="1">
    <source>
        <dbReference type="ARBA" id="ARBA00004123"/>
    </source>
</evidence>
<keyword evidence="4 11" id="KW-0547">Nucleotide-binding</keyword>
<gene>
    <name evidence="14" type="ORF">KIPB_004378</name>
</gene>
<keyword evidence="7 11" id="KW-0238">DNA-binding</keyword>
<dbReference type="Pfam" id="PF00488">
    <property type="entry name" value="MutS_V"/>
    <property type="match status" value="1"/>
</dbReference>
<dbReference type="InterPro" id="IPR016151">
    <property type="entry name" value="DNA_mismatch_repair_MutS_N"/>
</dbReference>
<dbReference type="Pfam" id="PF05190">
    <property type="entry name" value="MutS_IV"/>
    <property type="match status" value="1"/>
</dbReference>
<organism evidence="14 15">
    <name type="scientific">Kipferlia bialata</name>
    <dbReference type="NCBI Taxonomy" id="797122"/>
    <lineage>
        <taxon>Eukaryota</taxon>
        <taxon>Metamonada</taxon>
        <taxon>Carpediemonas-like organisms</taxon>
        <taxon>Kipferlia</taxon>
    </lineage>
</organism>
<dbReference type="Gene3D" id="3.30.420.110">
    <property type="entry name" value="MutS, connector domain"/>
    <property type="match status" value="1"/>
</dbReference>
<keyword evidence="15" id="KW-1185">Reference proteome</keyword>
<keyword evidence="5 11" id="KW-0227">DNA damage</keyword>
<comment type="subcellular location">
    <subcellularLocation>
        <location evidence="1">Nucleus</location>
    </subcellularLocation>
</comment>
<dbReference type="SUPFAM" id="SSF53150">
    <property type="entry name" value="DNA repair protein MutS, domain II"/>
    <property type="match status" value="1"/>
</dbReference>
<feature type="domain" description="DNA mismatch repair proteins mutS family" evidence="13">
    <location>
        <begin position="1080"/>
        <end position="1096"/>
    </location>
</feature>
<comment type="caution">
    <text evidence="14">The sequence shown here is derived from an EMBL/GenBank/DDBJ whole genome shotgun (WGS) entry which is preliminary data.</text>
</comment>
<proteinExistence type="inferred from homology"/>
<keyword evidence="6" id="KW-0067">ATP-binding</keyword>
<dbReference type="InterPro" id="IPR007696">
    <property type="entry name" value="DNA_mismatch_repair_MutS_core"/>
</dbReference>
<dbReference type="FunFam" id="3.40.1170.10:FF:000004">
    <property type="entry name" value="DNA mismatch repair protein"/>
    <property type="match status" value="1"/>
</dbReference>
<feature type="compositionally biased region" description="Basic and acidic residues" evidence="12">
    <location>
        <begin position="69"/>
        <end position="80"/>
    </location>
</feature>
<dbReference type="SMART" id="SM00533">
    <property type="entry name" value="MUTSd"/>
    <property type="match status" value="1"/>
</dbReference>
<dbReference type="InterPro" id="IPR007860">
    <property type="entry name" value="DNA_mmatch_repair_MutS_con_dom"/>
</dbReference>
<name>A0A9K3GGJ3_9EUKA</name>
<evidence type="ECO:0000256" key="3">
    <source>
        <dbReference type="ARBA" id="ARBA00022151"/>
    </source>
</evidence>
<comment type="similarity">
    <text evidence="2">Belongs to the DNA mismatch repair MutS family. MSH3 subfamily.</text>
</comment>
<dbReference type="Pfam" id="PF05188">
    <property type="entry name" value="MutS_II"/>
    <property type="match status" value="1"/>
</dbReference>
<dbReference type="SUPFAM" id="SSF55271">
    <property type="entry name" value="DNA repair protein MutS, domain I"/>
    <property type="match status" value="1"/>
</dbReference>
<evidence type="ECO:0000256" key="12">
    <source>
        <dbReference type="SAM" id="MobiDB-lite"/>
    </source>
</evidence>
<dbReference type="InterPro" id="IPR027417">
    <property type="entry name" value="P-loop_NTPase"/>
</dbReference>